<keyword evidence="1" id="KW-0812">Transmembrane</keyword>
<keyword evidence="3" id="KW-1185">Reference proteome</keyword>
<keyword evidence="1" id="KW-0472">Membrane</keyword>
<evidence type="ECO:0000313" key="2">
    <source>
        <dbReference type="EMBL" id="KAJ9585122.1"/>
    </source>
</evidence>
<gene>
    <name evidence="2" type="ORF">L9F63_003074</name>
</gene>
<dbReference type="EMBL" id="JASPKZ010007297">
    <property type="protein sequence ID" value="KAJ9585122.1"/>
    <property type="molecule type" value="Genomic_DNA"/>
</dbReference>
<feature type="non-terminal residue" evidence="2">
    <location>
        <position position="110"/>
    </location>
</feature>
<reference evidence="2" key="2">
    <citation type="submission" date="2023-05" db="EMBL/GenBank/DDBJ databases">
        <authorList>
            <person name="Fouks B."/>
        </authorList>
    </citation>
    <scope>NUCLEOTIDE SEQUENCE</scope>
    <source>
        <strain evidence="2">Stay&amp;Tobe</strain>
        <tissue evidence="2">Testes</tissue>
    </source>
</reference>
<feature type="non-terminal residue" evidence="2">
    <location>
        <position position="1"/>
    </location>
</feature>
<feature type="transmembrane region" description="Helical" evidence="1">
    <location>
        <begin position="6"/>
        <end position="26"/>
    </location>
</feature>
<keyword evidence="1" id="KW-1133">Transmembrane helix</keyword>
<dbReference type="Proteomes" id="UP001233999">
    <property type="component" value="Unassembled WGS sequence"/>
</dbReference>
<evidence type="ECO:0000313" key="3">
    <source>
        <dbReference type="Proteomes" id="UP001233999"/>
    </source>
</evidence>
<feature type="transmembrane region" description="Helical" evidence="1">
    <location>
        <begin position="47"/>
        <end position="72"/>
    </location>
</feature>
<sequence length="110" mass="12442">VVQETLSDGLLVSLVTFCSILVPKLIKSRLYYHFDQFRGVYPALCNFLRLLGALVFLVQHILVDSFYFPFVIPPVSPLSLFVLHTLTIHLFSLLASLYLFSSSSLNVSFN</sequence>
<comment type="caution">
    <text evidence="2">The sequence shown here is derived from an EMBL/GenBank/DDBJ whole genome shotgun (WGS) entry which is preliminary data.</text>
</comment>
<feature type="transmembrane region" description="Helical" evidence="1">
    <location>
        <begin position="78"/>
        <end position="100"/>
    </location>
</feature>
<accession>A0AAD7ZS32</accession>
<organism evidence="2 3">
    <name type="scientific">Diploptera punctata</name>
    <name type="common">Pacific beetle cockroach</name>
    <dbReference type="NCBI Taxonomy" id="6984"/>
    <lineage>
        <taxon>Eukaryota</taxon>
        <taxon>Metazoa</taxon>
        <taxon>Ecdysozoa</taxon>
        <taxon>Arthropoda</taxon>
        <taxon>Hexapoda</taxon>
        <taxon>Insecta</taxon>
        <taxon>Pterygota</taxon>
        <taxon>Neoptera</taxon>
        <taxon>Polyneoptera</taxon>
        <taxon>Dictyoptera</taxon>
        <taxon>Blattodea</taxon>
        <taxon>Blaberoidea</taxon>
        <taxon>Blaberidae</taxon>
        <taxon>Diplopterinae</taxon>
        <taxon>Diploptera</taxon>
    </lineage>
</organism>
<protein>
    <submittedName>
        <fullName evidence="2">Uncharacterized protein</fullName>
    </submittedName>
</protein>
<name>A0AAD7ZS32_DIPPU</name>
<proteinExistence type="predicted"/>
<reference evidence="2" key="1">
    <citation type="journal article" date="2023" name="IScience">
        <title>Live-bearing cockroach genome reveals convergent evolutionary mechanisms linked to viviparity in insects and beyond.</title>
        <authorList>
            <person name="Fouks B."/>
            <person name="Harrison M.C."/>
            <person name="Mikhailova A.A."/>
            <person name="Marchal E."/>
            <person name="English S."/>
            <person name="Carruthers M."/>
            <person name="Jennings E.C."/>
            <person name="Chiamaka E.L."/>
            <person name="Frigard R.A."/>
            <person name="Pippel M."/>
            <person name="Attardo G.M."/>
            <person name="Benoit J.B."/>
            <person name="Bornberg-Bauer E."/>
            <person name="Tobe S.S."/>
        </authorList>
    </citation>
    <scope>NUCLEOTIDE SEQUENCE</scope>
    <source>
        <strain evidence="2">Stay&amp;Tobe</strain>
    </source>
</reference>
<dbReference type="AlphaFoldDB" id="A0AAD7ZS32"/>
<evidence type="ECO:0000256" key="1">
    <source>
        <dbReference type="SAM" id="Phobius"/>
    </source>
</evidence>